<accession>A0A6G1CI35</accession>
<name>A0A6G1CI35_9ORYZ</name>
<gene>
    <name evidence="1" type="ORF">E2562_027537</name>
</gene>
<protein>
    <submittedName>
        <fullName evidence="1">Uncharacterized protein</fullName>
    </submittedName>
</protein>
<dbReference type="AlphaFoldDB" id="A0A6G1CI35"/>
<organism evidence="1 2">
    <name type="scientific">Oryza meyeriana var. granulata</name>
    <dbReference type="NCBI Taxonomy" id="110450"/>
    <lineage>
        <taxon>Eukaryota</taxon>
        <taxon>Viridiplantae</taxon>
        <taxon>Streptophyta</taxon>
        <taxon>Embryophyta</taxon>
        <taxon>Tracheophyta</taxon>
        <taxon>Spermatophyta</taxon>
        <taxon>Magnoliopsida</taxon>
        <taxon>Liliopsida</taxon>
        <taxon>Poales</taxon>
        <taxon>Poaceae</taxon>
        <taxon>BOP clade</taxon>
        <taxon>Oryzoideae</taxon>
        <taxon>Oryzeae</taxon>
        <taxon>Oryzinae</taxon>
        <taxon>Oryza</taxon>
        <taxon>Oryza meyeriana</taxon>
    </lineage>
</organism>
<dbReference type="EMBL" id="SPHZ02000009">
    <property type="protein sequence ID" value="KAF0900168.1"/>
    <property type="molecule type" value="Genomic_DNA"/>
</dbReference>
<keyword evidence="2" id="KW-1185">Reference proteome</keyword>
<proteinExistence type="predicted"/>
<dbReference type="Proteomes" id="UP000479710">
    <property type="component" value="Unassembled WGS sequence"/>
</dbReference>
<evidence type="ECO:0000313" key="1">
    <source>
        <dbReference type="EMBL" id="KAF0900168.1"/>
    </source>
</evidence>
<sequence>MTNDVDAMTMAATIGTSETGNFTIPCQPTAQLHPAGGSITGDGEEESQMCRRLVPEASLMEMRGGLVDEPWLGLQLVKIVREWQEATQGYGQATASGVAARTRMQHLLSRVLAGELRCTWKCRQCHDHVLGRYFFSNRN</sequence>
<reference evidence="1 2" key="1">
    <citation type="submission" date="2019-11" db="EMBL/GenBank/DDBJ databases">
        <title>Whole genome sequence of Oryza granulata.</title>
        <authorList>
            <person name="Li W."/>
        </authorList>
    </citation>
    <scope>NUCLEOTIDE SEQUENCE [LARGE SCALE GENOMIC DNA]</scope>
    <source>
        <strain evidence="2">cv. Menghai</strain>
        <tissue evidence="1">Leaf</tissue>
    </source>
</reference>
<comment type="caution">
    <text evidence="1">The sequence shown here is derived from an EMBL/GenBank/DDBJ whole genome shotgun (WGS) entry which is preliminary data.</text>
</comment>
<evidence type="ECO:0000313" key="2">
    <source>
        <dbReference type="Proteomes" id="UP000479710"/>
    </source>
</evidence>